<reference evidence="1" key="2">
    <citation type="journal article" date="2015" name="Data Brief">
        <title>Shoot transcriptome of the giant reed, Arundo donax.</title>
        <authorList>
            <person name="Barrero R.A."/>
            <person name="Guerrero F.D."/>
            <person name="Moolhuijzen P."/>
            <person name="Goolsby J.A."/>
            <person name="Tidwell J."/>
            <person name="Bellgard S.E."/>
            <person name="Bellgard M.I."/>
        </authorList>
    </citation>
    <scope>NUCLEOTIDE SEQUENCE</scope>
    <source>
        <tissue evidence="1">Shoot tissue taken approximately 20 cm above the soil surface</tissue>
    </source>
</reference>
<dbReference type="EMBL" id="GBRH01279128">
    <property type="protein sequence ID" value="JAD18767.1"/>
    <property type="molecule type" value="Transcribed_RNA"/>
</dbReference>
<protein>
    <submittedName>
        <fullName evidence="1">Uncharacterized protein</fullName>
    </submittedName>
</protein>
<evidence type="ECO:0000313" key="1">
    <source>
        <dbReference type="EMBL" id="JAD18767.1"/>
    </source>
</evidence>
<sequence>MCSCTYLHNPNTWMQTTTNLNNGKSSVCEVAYCIFYL</sequence>
<accession>A0A0A8Y4C2</accession>
<reference evidence="1" key="1">
    <citation type="submission" date="2014-09" db="EMBL/GenBank/DDBJ databases">
        <authorList>
            <person name="Magalhaes I.L.F."/>
            <person name="Oliveira U."/>
            <person name="Santos F.R."/>
            <person name="Vidigal T.H.D.A."/>
            <person name="Brescovit A.D."/>
            <person name="Santos A.J."/>
        </authorList>
    </citation>
    <scope>NUCLEOTIDE SEQUENCE</scope>
    <source>
        <tissue evidence="1">Shoot tissue taken approximately 20 cm above the soil surface</tissue>
    </source>
</reference>
<dbReference type="AlphaFoldDB" id="A0A0A8Y4C2"/>
<proteinExistence type="predicted"/>
<name>A0A0A8Y4C2_ARUDO</name>
<organism evidence="1">
    <name type="scientific">Arundo donax</name>
    <name type="common">Giant reed</name>
    <name type="synonym">Donax arundinaceus</name>
    <dbReference type="NCBI Taxonomy" id="35708"/>
    <lineage>
        <taxon>Eukaryota</taxon>
        <taxon>Viridiplantae</taxon>
        <taxon>Streptophyta</taxon>
        <taxon>Embryophyta</taxon>
        <taxon>Tracheophyta</taxon>
        <taxon>Spermatophyta</taxon>
        <taxon>Magnoliopsida</taxon>
        <taxon>Liliopsida</taxon>
        <taxon>Poales</taxon>
        <taxon>Poaceae</taxon>
        <taxon>PACMAD clade</taxon>
        <taxon>Arundinoideae</taxon>
        <taxon>Arundineae</taxon>
        <taxon>Arundo</taxon>
    </lineage>
</organism>